<protein>
    <submittedName>
        <fullName evidence="2">Uncharacterized mitochondrial protein</fullName>
    </submittedName>
</protein>
<evidence type="ECO:0000256" key="1">
    <source>
        <dbReference type="SAM" id="MobiDB-lite"/>
    </source>
</evidence>
<dbReference type="EnsemblPlants" id="PGSC0003DMT400083811">
    <property type="protein sequence ID" value="PGSC0003DMT400083811"/>
    <property type="gene ID" value="PGSC0003DMG400033609"/>
</dbReference>
<dbReference type="PaxDb" id="4113-PGSC0003DMT400083811"/>
<dbReference type="PANTHER" id="PTHR48161">
    <property type="entry name" value="BNACNNG12870D PROTEIN"/>
    <property type="match status" value="1"/>
</dbReference>
<reference evidence="3" key="1">
    <citation type="journal article" date="2011" name="Nature">
        <title>Genome sequence and analysis of the tuber crop potato.</title>
        <authorList>
            <consortium name="The Potato Genome Sequencing Consortium"/>
        </authorList>
    </citation>
    <scope>NUCLEOTIDE SEQUENCE [LARGE SCALE GENOMIC DNA]</scope>
    <source>
        <strain evidence="3">cv. DM1-3 516 R44</strain>
    </source>
</reference>
<feature type="region of interest" description="Disordered" evidence="1">
    <location>
        <begin position="24"/>
        <end position="90"/>
    </location>
</feature>
<accession>M1D764</accession>
<organism evidence="2 3">
    <name type="scientific">Solanum tuberosum</name>
    <name type="common">Potato</name>
    <dbReference type="NCBI Taxonomy" id="4113"/>
    <lineage>
        <taxon>Eukaryota</taxon>
        <taxon>Viridiplantae</taxon>
        <taxon>Streptophyta</taxon>
        <taxon>Embryophyta</taxon>
        <taxon>Tracheophyta</taxon>
        <taxon>Spermatophyta</taxon>
        <taxon>Magnoliopsida</taxon>
        <taxon>eudicotyledons</taxon>
        <taxon>Gunneridae</taxon>
        <taxon>Pentapetalae</taxon>
        <taxon>asterids</taxon>
        <taxon>lamiids</taxon>
        <taxon>Solanales</taxon>
        <taxon>Solanaceae</taxon>
        <taxon>Solanoideae</taxon>
        <taxon>Solaneae</taxon>
        <taxon>Solanum</taxon>
    </lineage>
</organism>
<proteinExistence type="predicted"/>
<dbReference type="Gramene" id="PGSC0003DMT400083811">
    <property type="protein sequence ID" value="PGSC0003DMT400083811"/>
    <property type="gene ID" value="PGSC0003DMG400033609"/>
</dbReference>
<dbReference type="PANTHER" id="PTHR48161:SF1">
    <property type="entry name" value="(RAPE) HYPOTHETICAL PROTEIN"/>
    <property type="match status" value="1"/>
</dbReference>
<dbReference type="AlphaFoldDB" id="M1D764"/>
<evidence type="ECO:0000313" key="3">
    <source>
        <dbReference type="Proteomes" id="UP000011115"/>
    </source>
</evidence>
<dbReference type="eggNOG" id="ENOG502S1NU">
    <property type="taxonomic scope" value="Eukaryota"/>
</dbReference>
<feature type="compositionally biased region" description="Basic and acidic residues" evidence="1">
    <location>
        <begin position="45"/>
        <end position="56"/>
    </location>
</feature>
<name>M1D764_SOLTU</name>
<reference evidence="2" key="2">
    <citation type="submission" date="2015-06" db="UniProtKB">
        <authorList>
            <consortium name="EnsemblPlants"/>
        </authorList>
    </citation>
    <scope>IDENTIFICATION</scope>
    <source>
        <strain evidence="2">DM1-3 516 R44</strain>
    </source>
</reference>
<sequence length="129" mass="13884">MRRPYGVKGSVYVVTLPAFQRYLEDGPDAAERPPGSGFPTGRGTGDGHLKAHHDLHVTPARPGKATRLGVRGSIVPAPSRTSYSSFSKARGRDLFSATEKKGSRFDSVQPNDTSITNDLCLECVARSLL</sequence>
<dbReference type="Proteomes" id="UP000011115">
    <property type="component" value="Unassembled WGS sequence"/>
</dbReference>
<dbReference type="InParanoid" id="M1D764"/>
<dbReference type="HOGENOM" id="CLU_148328_0_0_1"/>
<keyword evidence="3" id="KW-1185">Reference proteome</keyword>
<evidence type="ECO:0000313" key="2">
    <source>
        <dbReference type="EnsemblPlants" id="PGSC0003DMT400083811"/>
    </source>
</evidence>